<organism evidence="2">
    <name type="scientific">Candidatus Kentrum sp. MB</name>
    <dbReference type="NCBI Taxonomy" id="2138164"/>
    <lineage>
        <taxon>Bacteria</taxon>
        <taxon>Pseudomonadati</taxon>
        <taxon>Pseudomonadota</taxon>
        <taxon>Gammaproteobacteria</taxon>
        <taxon>Candidatus Kentrum</taxon>
    </lineage>
</organism>
<evidence type="ECO:0000313" key="2">
    <source>
        <dbReference type="EMBL" id="VFK31712.1"/>
    </source>
</evidence>
<dbReference type="EMBL" id="CAADGH010000027">
    <property type="protein sequence ID" value="VFK75625.1"/>
    <property type="molecule type" value="Genomic_DNA"/>
</dbReference>
<evidence type="ECO:0000313" key="1">
    <source>
        <dbReference type="EMBL" id="VFK25549.1"/>
    </source>
</evidence>
<gene>
    <name evidence="1" type="ORF">BECKMB1821G_GA0114241_101423</name>
    <name evidence="3" type="ORF">BECKMB1821H_GA0114242_102724</name>
    <name evidence="2" type="ORF">BECKMB1821I_GA0114274_102625</name>
</gene>
<dbReference type="EMBL" id="CAADFQ010000026">
    <property type="protein sequence ID" value="VFK31712.1"/>
    <property type="molecule type" value="Genomic_DNA"/>
</dbReference>
<name>A0A450XQZ5_9GAMM</name>
<evidence type="ECO:0000313" key="3">
    <source>
        <dbReference type="EMBL" id="VFK75625.1"/>
    </source>
</evidence>
<proteinExistence type="predicted"/>
<dbReference type="EMBL" id="CAADFO010000014">
    <property type="protein sequence ID" value="VFK25549.1"/>
    <property type="molecule type" value="Genomic_DNA"/>
</dbReference>
<accession>A0A450XQZ5</accession>
<sequence>MKTLPPVLLLLLVGKGEVTYPLPPPHCREGVNCPHLPTCLFQAREWCEPQASKAQS</sequence>
<protein>
    <submittedName>
        <fullName evidence="2">Uncharacterized protein</fullName>
    </submittedName>
</protein>
<reference evidence="2" key="1">
    <citation type="submission" date="2019-02" db="EMBL/GenBank/DDBJ databases">
        <authorList>
            <person name="Gruber-Vodicka R. H."/>
            <person name="Seah K. B. B."/>
        </authorList>
    </citation>
    <scope>NUCLEOTIDE SEQUENCE</scope>
    <source>
        <strain evidence="1">BECK_BZ197</strain>
        <strain evidence="3">BECK_BZ198</strain>
        <strain evidence="2">BECK_BZ199</strain>
    </source>
</reference>
<dbReference type="AlphaFoldDB" id="A0A450XQZ5"/>